<evidence type="ECO:0000313" key="3">
    <source>
        <dbReference type="Proteomes" id="UP001187192"/>
    </source>
</evidence>
<dbReference type="Gramene" id="FCD_00022014-RA">
    <property type="protein sequence ID" value="FCD_00022014-RA:cds"/>
    <property type="gene ID" value="FCD_00022014"/>
</dbReference>
<evidence type="ECO:0000313" key="2">
    <source>
        <dbReference type="EMBL" id="GMN42865.1"/>
    </source>
</evidence>
<gene>
    <name evidence="2" type="ORF">TIFTF001_012072</name>
</gene>
<sequence>MVARDDQIGLRRARSLHEPLQQVRNRGISRRGWDSRCGPRLLTEGISQEEVPDTSTMAPDASAASTGSTTSAPPTSPASARQMFDLLPKLPTSSRLR</sequence>
<comment type="caution">
    <text evidence="2">The sequence shown here is derived from an EMBL/GenBank/DDBJ whole genome shotgun (WGS) entry which is preliminary data.</text>
</comment>
<dbReference type="EMBL" id="BTGU01000015">
    <property type="protein sequence ID" value="GMN42865.1"/>
    <property type="molecule type" value="Genomic_DNA"/>
</dbReference>
<name>A0AA88D3D7_FICCA</name>
<proteinExistence type="predicted"/>
<keyword evidence="3" id="KW-1185">Reference proteome</keyword>
<dbReference type="Proteomes" id="UP001187192">
    <property type="component" value="Unassembled WGS sequence"/>
</dbReference>
<accession>A0AA88D3D7</accession>
<evidence type="ECO:0000256" key="1">
    <source>
        <dbReference type="SAM" id="MobiDB-lite"/>
    </source>
</evidence>
<organism evidence="2 3">
    <name type="scientific">Ficus carica</name>
    <name type="common">Common fig</name>
    <dbReference type="NCBI Taxonomy" id="3494"/>
    <lineage>
        <taxon>Eukaryota</taxon>
        <taxon>Viridiplantae</taxon>
        <taxon>Streptophyta</taxon>
        <taxon>Embryophyta</taxon>
        <taxon>Tracheophyta</taxon>
        <taxon>Spermatophyta</taxon>
        <taxon>Magnoliopsida</taxon>
        <taxon>eudicotyledons</taxon>
        <taxon>Gunneridae</taxon>
        <taxon>Pentapetalae</taxon>
        <taxon>rosids</taxon>
        <taxon>fabids</taxon>
        <taxon>Rosales</taxon>
        <taxon>Moraceae</taxon>
        <taxon>Ficeae</taxon>
        <taxon>Ficus</taxon>
    </lineage>
</organism>
<feature type="compositionally biased region" description="Low complexity" evidence="1">
    <location>
        <begin position="58"/>
        <end position="80"/>
    </location>
</feature>
<feature type="region of interest" description="Disordered" evidence="1">
    <location>
        <begin position="30"/>
        <end position="97"/>
    </location>
</feature>
<dbReference type="AlphaFoldDB" id="A0AA88D3D7"/>
<protein>
    <submittedName>
        <fullName evidence="2">Uncharacterized protein</fullName>
    </submittedName>
</protein>
<reference evidence="2" key="1">
    <citation type="submission" date="2023-07" db="EMBL/GenBank/DDBJ databases">
        <title>draft genome sequence of fig (Ficus carica).</title>
        <authorList>
            <person name="Takahashi T."/>
            <person name="Nishimura K."/>
        </authorList>
    </citation>
    <scope>NUCLEOTIDE SEQUENCE</scope>
</reference>